<name>A0A0D8BAR4_9ACTN</name>
<evidence type="ECO:0000256" key="5">
    <source>
        <dbReference type="ARBA" id="ARBA00022553"/>
    </source>
</evidence>
<dbReference type="InterPro" id="IPR004358">
    <property type="entry name" value="Sig_transdc_His_kin-like_C"/>
</dbReference>
<dbReference type="InterPro" id="IPR036097">
    <property type="entry name" value="HisK_dim/P_sf"/>
</dbReference>
<dbReference type="InterPro" id="IPR003661">
    <property type="entry name" value="HisK_dim/P_dom"/>
</dbReference>
<evidence type="ECO:0000313" key="16">
    <source>
        <dbReference type="EMBL" id="KJE21266.1"/>
    </source>
</evidence>
<feature type="transmembrane region" description="Helical" evidence="14">
    <location>
        <begin position="409"/>
        <end position="438"/>
    </location>
</feature>
<dbReference type="Pfam" id="PF02702">
    <property type="entry name" value="KdpD"/>
    <property type="match status" value="1"/>
</dbReference>
<dbReference type="Pfam" id="PF00512">
    <property type="entry name" value="HisKA"/>
    <property type="match status" value="1"/>
</dbReference>
<keyword evidence="9 16" id="KW-0418">Kinase</keyword>
<dbReference type="RefSeq" id="WP_044886942.1">
    <property type="nucleotide sequence ID" value="NZ_JYFN01000040.1"/>
</dbReference>
<evidence type="ECO:0000256" key="9">
    <source>
        <dbReference type="ARBA" id="ARBA00022777"/>
    </source>
</evidence>
<dbReference type="InterPro" id="IPR025201">
    <property type="entry name" value="KdpD_TM"/>
</dbReference>
<dbReference type="InterPro" id="IPR038318">
    <property type="entry name" value="KdpD_sf"/>
</dbReference>
<dbReference type="CDD" id="cd00082">
    <property type="entry name" value="HisKA"/>
    <property type="match status" value="1"/>
</dbReference>
<keyword evidence="16" id="KW-0813">Transport</keyword>
<comment type="catalytic activity">
    <reaction evidence="1">
        <text>ATP + protein L-histidine = ADP + protein N-phospho-L-histidine.</text>
        <dbReference type="EC" id="2.7.13.3"/>
    </reaction>
</comment>
<dbReference type="InterPro" id="IPR006016">
    <property type="entry name" value="UspA"/>
</dbReference>
<keyword evidence="16" id="KW-0407">Ion channel</keyword>
<dbReference type="OrthoDB" id="9806130at2"/>
<dbReference type="InterPro" id="IPR005467">
    <property type="entry name" value="His_kinase_dom"/>
</dbReference>
<dbReference type="Gene3D" id="3.40.50.300">
    <property type="entry name" value="P-loop containing nucleotide triphosphate hydrolases"/>
    <property type="match status" value="1"/>
</dbReference>
<dbReference type="SUPFAM" id="SSF47384">
    <property type="entry name" value="Homodimeric domain of signal transducing histidine kinase"/>
    <property type="match status" value="1"/>
</dbReference>
<keyword evidence="7 14" id="KW-0812">Transmembrane</keyword>
<dbReference type="PRINTS" id="PR00344">
    <property type="entry name" value="BCTRLSENSOR"/>
</dbReference>
<keyword evidence="17" id="KW-1185">Reference proteome</keyword>
<evidence type="ECO:0000256" key="4">
    <source>
        <dbReference type="ARBA" id="ARBA00012438"/>
    </source>
</evidence>
<evidence type="ECO:0000259" key="15">
    <source>
        <dbReference type="PROSITE" id="PS50109"/>
    </source>
</evidence>
<organism evidence="16 17">
    <name type="scientific">Frankia torreyi</name>
    <dbReference type="NCBI Taxonomy" id="1856"/>
    <lineage>
        <taxon>Bacteria</taxon>
        <taxon>Bacillati</taxon>
        <taxon>Actinomycetota</taxon>
        <taxon>Actinomycetes</taxon>
        <taxon>Frankiales</taxon>
        <taxon>Frankiaceae</taxon>
        <taxon>Frankia</taxon>
    </lineage>
</organism>
<protein>
    <recommendedName>
        <fullName evidence="4">histidine kinase</fullName>
        <ecNumber evidence="4">2.7.13.3</ecNumber>
    </recommendedName>
</protein>
<dbReference type="Pfam" id="PF00582">
    <property type="entry name" value="Usp"/>
    <property type="match status" value="1"/>
</dbReference>
<evidence type="ECO:0000256" key="13">
    <source>
        <dbReference type="ARBA" id="ARBA00023136"/>
    </source>
</evidence>
<dbReference type="Gene3D" id="1.10.287.130">
    <property type="match status" value="1"/>
</dbReference>
<evidence type="ECO:0000256" key="10">
    <source>
        <dbReference type="ARBA" id="ARBA00022840"/>
    </source>
</evidence>
<keyword evidence="12" id="KW-0902">Two-component regulatory system</keyword>
<dbReference type="Gene3D" id="3.40.50.620">
    <property type="entry name" value="HUPs"/>
    <property type="match status" value="1"/>
</dbReference>
<keyword evidence="8" id="KW-0547">Nucleotide-binding</keyword>
<dbReference type="InterPro" id="IPR052023">
    <property type="entry name" value="Histidine_kinase_KdpD"/>
</dbReference>
<keyword evidence="10" id="KW-0067">ATP-binding</keyword>
<dbReference type="Pfam" id="PF02518">
    <property type="entry name" value="HATPase_c"/>
    <property type="match status" value="1"/>
</dbReference>
<comment type="caution">
    <text evidence="16">The sequence shown here is derived from an EMBL/GenBank/DDBJ whole genome shotgun (WGS) entry which is preliminary data.</text>
</comment>
<evidence type="ECO:0000256" key="8">
    <source>
        <dbReference type="ARBA" id="ARBA00022741"/>
    </source>
</evidence>
<dbReference type="AlphaFoldDB" id="A0A0D8BAR4"/>
<evidence type="ECO:0000256" key="6">
    <source>
        <dbReference type="ARBA" id="ARBA00022679"/>
    </source>
</evidence>
<evidence type="ECO:0000256" key="11">
    <source>
        <dbReference type="ARBA" id="ARBA00022989"/>
    </source>
</evidence>
<dbReference type="CDD" id="cd00075">
    <property type="entry name" value="HATPase"/>
    <property type="match status" value="1"/>
</dbReference>
<dbReference type="GO" id="GO:0000155">
    <property type="term" value="F:phosphorelay sensor kinase activity"/>
    <property type="evidence" value="ECO:0007669"/>
    <property type="project" value="InterPro"/>
</dbReference>
<dbReference type="PANTHER" id="PTHR45569">
    <property type="entry name" value="SENSOR PROTEIN KDPD"/>
    <property type="match status" value="1"/>
</dbReference>
<dbReference type="InterPro" id="IPR014729">
    <property type="entry name" value="Rossmann-like_a/b/a_fold"/>
</dbReference>
<evidence type="ECO:0000256" key="1">
    <source>
        <dbReference type="ARBA" id="ARBA00000085"/>
    </source>
</evidence>
<dbReference type="PROSITE" id="PS50109">
    <property type="entry name" value="HIS_KIN"/>
    <property type="match status" value="1"/>
</dbReference>
<dbReference type="InterPro" id="IPR003594">
    <property type="entry name" value="HATPase_dom"/>
</dbReference>
<dbReference type="InterPro" id="IPR003852">
    <property type="entry name" value="Sig_transdc_His_kinase_KdpD_N"/>
</dbReference>
<dbReference type="GO" id="GO:0034220">
    <property type="term" value="P:monoatomic ion transmembrane transport"/>
    <property type="evidence" value="ECO:0007669"/>
    <property type="project" value="UniProtKB-KW"/>
</dbReference>
<reference evidence="17" key="1">
    <citation type="submission" date="2015-02" db="EMBL/GenBank/DDBJ databases">
        <title>Draft Genome of Frankia sp. CpI1-S.</title>
        <authorList>
            <person name="Oshone R.T."/>
            <person name="Ngom M."/>
            <person name="Ghodhbane-Gtari F."/>
            <person name="Gtari M."/>
            <person name="Morris K."/>
            <person name="Thomas K."/>
            <person name="Sen A."/>
            <person name="Tisa L.S."/>
        </authorList>
    </citation>
    <scope>NUCLEOTIDE SEQUENCE [LARGE SCALE GENOMIC DNA]</scope>
    <source>
        <strain evidence="17">CpI1-S</strain>
    </source>
</reference>
<sequence length="845" mass="89206">MTRGRLRVYLGAAPGVGKTYAMLAEAHRRARRGADVVVGFVETHGRTHTAELLDGLEVIPRRTLAYRDGTFSEMDVDAVLARRPQVALVDELAHTTVPGSRNAKRWQDVEELLAAGIDVLSTVNIQHLESLNDVVETVTGIRQQETVPDDVVRRADQIELVDMSPEALRRRLAHGNVYPSDRIDAALGNYFRVGNLTALRELALLWVAGKVDEQLADYRSQHGISRRWEARERVVVALTGGREGETLIRRAARIAAAAAGGELVAVHVTRSDGLLPADAGALQHQRELAESLGGSYHQVVGQSVPDALLDFARGVNASQLILGVSRRTWLGTLFGGRGVAAEVARRAEEIDVHMVSHEAAGKGRRLSEIGSHLTLRRRLAGVALAGAGLPALSAVLTQLRGSLGLASDLLLYQLVILAVALVGGLYPAVVCAVGAGLLADWLFIPPVHSLFVRSAENVVALTVFLVIALAVSGVVEIAARHIAEAARARAEAATLATLSGSLVAGEDALPALLNRVRETFAVTSATLLERHETALTHASDSWTIIGVSGSPPCPEPDEADTAVPIRPDLTLAVSGRVLPAADRRVLAAFAAQAAIALEHRRLSAQAADAATLAATNHVRAGLLAAVSHDLRTPLSAAKAAVSGLRSADVEWTLADRAELLATAEESLDRLIRLVENLLDVSRLHAGALQISPAPAGLDDVVALALDQLGAAAGTVRVRIPDALPEVSVDPALLERVIANLTANALQHAPAGQPPLITASAIGDRVELRVIDTGPGIPESDRERVFMPFQRLGDRDNTTGVGLGLALSRGVVEAMAGTLTPEETPGGGLTMVLALPTVPDRSSRPE</sequence>
<dbReference type="GO" id="GO:0005737">
    <property type="term" value="C:cytoplasm"/>
    <property type="evidence" value="ECO:0007669"/>
    <property type="project" value="UniProtKB-ARBA"/>
</dbReference>
<dbReference type="SMART" id="SM00387">
    <property type="entry name" value="HATPase_c"/>
    <property type="match status" value="1"/>
</dbReference>
<feature type="transmembrane region" description="Helical" evidence="14">
    <location>
        <begin position="379"/>
        <end position="397"/>
    </location>
</feature>
<accession>A0A0D8BAR4</accession>
<dbReference type="SUPFAM" id="SSF55874">
    <property type="entry name" value="ATPase domain of HSP90 chaperone/DNA topoisomerase II/histidine kinase"/>
    <property type="match status" value="1"/>
</dbReference>
<keyword evidence="13 14" id="KW-0472">Membrane</keyword>
<proteinExistence type="predicted"/>
<dbReference type="FunFam" id="3.40.50.300:FF:000483">
    <property type="entry name" value="Sensor histidine kinase KdpD"/>
    <property type="match status" value="1"/>
</dbReference>
<dbReference type="GO" id="GO:0005886">
    <property type="term" value="C:plasma membrane"/>
    <property type="evidence" value="ECO:0007669"/>
    <property type="project" value="UniProtKB-SubCell"/>
</dbReference>
<feature type="domain" description="Histidine kinase" evidence="15">
    <location>
        <begin position="625"/>
        <end position="838"/>
    </location>
</feature>
<evidence type="ECO:0000256" key="12">
    <source>
        <dbReference type="ARBA" id="ARBA00023012"/>
    </source>
</evidence>
<dbReference type="PATRIC" id="fig|1502723.3.peg.4143"/>
<evidence type="ECO:0000256" key="2">
    <source>
        <dbReference type="ARBA" id="ARBA00004141"/>
    </source>
</evidence>
<reference evidence="16 17" key="2">
    <citation type="journal article" date="2016" name="Genome Announc.">
        <title>Permanent Draft Genome Sequences for Two Variants of Frankia sp. Strain CpI1, the First Frankia Strain Isolated from Root Nodules of Comptonia peregrina.</title>
        <authorList>
            <person name="Oshone R."/>
            <person name="Hurst S.G.IV."/>
            <person name="Abebe-Akele F."/>
            <person name="Simpson S."/>
            <person name="Morris K."/>
            <person name="Thomas W.K."/>
            <person name="Tisa L.S."/>
        </authorList>
    </citation>
    <scope>NUCLEOTIDE SEQUENCE [LARGE SCALE GENOMIC DNA]</scope>
    <source>
        <strain evidence="17">CpI1-S</strain>
    </source>
</reference>
<keyword evidence="11 14" id="KW-1133">Transmembrane helix</keyword>
<evidence type="ECO:0000256" key="14">
    <source>
        <dbReference type="SAM" id="Phobius"/>
    </source>
</evidence>
<dbReference type="PANTHER" id="PTHR45569:SF1">
    <property type="entry name" value="SENSOR PROTEIN KDPD"/>
    <property type="match status" value="1"/>
</dbReference>
<dbReference type="SUPFAM" id="SSF52402">
    <property type="entry name" value="Adenine nucleotide alpha hydrolases-like"/>
    <property type="match status" value="1"/>
</dbReference>
<gene>
    <name evidence="16" type="ORF">FF36_04410</name>
</gene>
<keyword evidence="5" id="KW-0597">Phosphoprotein</keyword>
<evidence type="ECO:0000313" key="17">
    <source>
        <dbReference type="Proteomes" id="UP000032545"/>
    </source>
</evidence>
<comment type="subcellular location">
    <subcellularLocation>
        <location evidence="3">Cell membrane</location>
    </subcellularLocation>
    <subcellularLocation>
        <location evidence="2">Membrane</location>
        <topology evidence="2">Multi-pass membrane protein</topology>
    </subcellularLocation>
</comment>
<dbReference type="GO" id="GO:0005524">
    <property type="term" value="F:ATP binding"/>
    <property type="evidence" value="ECO:0007669"/>
    <property type="project" value="UniProtKB-KW"/>
</dbReference>
<dbReference type="SMART" id="SM00388">
    <property type="entry name" value="HisKA"/>
    <property type="match status" value="1"/>
</dbReference>
<keyword evidence="16" id="KW-0406">Ion transport</keyword>
<dbReference type="EC" id="2.7.13.3" evidence="4"/>
<dbReference type="EMBL" id="JYFN01000040">
    <property type="protein sequence ID" value="KJE21266.1"/>
    <property type="molecule type" value="Genomic_DNA"/>
</dbReference>
<dbReference type="Proteomes" id="UP000032545">
    <property type="component" value="Unassembled WGS sequence"/>
</dbReference>
<dbReference type="Gene3D" id="3.30.565.10">
    <property type="entry name" value="Histidine kinase-like ATPase, C-terminal domain"/>
    <property type="match status" value="1"/>
</dbReference>
<feature type="transmembrane region" description="Helical" evidence="14">
    <location>
        <begin position="458"/>
        <end position="479"/>
    </location>
</feature>
<dbReference type="Pfam" id="PF13493">
    <property type="entry name" value="DUF4118"/>
    <property type="match status" value="1"/>
</dbReference>
<keyword evidence="6 16" id="KW-0808">Transferase</keyword>
<dbReference type="Gene3D" id="1.20.120.620">
    <property type="entry name" value="Backbone structure of the membrane domain of e. Coli histidine kinase receptor kdpd"/>
    <property type="match status" value="1"/>
</dbReference>
<dbReference type="InterPro" id="IPR036890">
    <property type="entry name" value="HATPase_C_sf"/>
</dbReference>
<dbReference type="InterPro" id="IPR027417">
    <property type="entry name" value="P-loop_NTPase"/>
</dbReference>
<evidence type="ECO:0000256" key="7">
    <source>
        <dbReference type="ARBA" id="ARBA00022692"/>
    </source>
</evidence>
<evidence type="ECO:0000256" key="3">
    <source>
        <dbReference type="ARBA" id="ARBA00004236"/>
    </source>
</evidence>